<sequence>MCGEDSQNQVSYEHRREWIVNKIHSLSDLYCIDICAYAIMSNHYHLVVNINREKALALSHHQIVERWGMVHKLPLIIQRWLHDQLTHPIEHAKCMEIIELWRERLWNLSWYMKELNYDIACKANKEDNCTGHFWESRFKSQALLDEKALAAAMAYVDLNPIRAGIATKPEDSEFTSIKARIDALDKQLATAPCLHPFIGNESNLKQDGIPFRLMDYIELVDWTARQIRPNKAFMNSSLPPILDRLGGNINNWLKVCTQLEKFHVTAVGSQAQAIIAKIALNKKKLHLFALE</sequence>
<dbReference type="OrthoDB" id="9814067at2"/>
<organism evidence="1 2">
    <name type="scientific">Vibrio pectenicida</name>
    <dbReference type="NCBI Taxonomy" id="62763"/>
    <lineage>
        <taxon>Bacteria</taxon>
        <taxon>Pseudomonadati</taxon>
        <taxon>Pseudomonadota</taxon>
        <taxon>Gammaproteobacteria</taxon>
        <taxon>Vibrionales</taxon>
        <taxon>Vibrionaceae</taxon>
        <taxon>Vibrio</taxon>
    </lineage>
</organism>
<dbReference type="PANTHER" id="PTHR34322:SF2">
    <property type="entry name" value="TRANSPOSASE IS200-LIKE DOMAIN-CONTAINING PROTEIN"/>
    <property type="match status" value="1"/>
</dbReference>
<dbReference type="GO" id="GO:0006313">
    <property type="term" value="P:DNA transposition"/>
    <property type="evidence" value="ECO:0007669"/>
    <property type="project" value="InterPro"/>
</dbReference>
<dbReference type="Gene3D" id="3.30.70.1290">
    <property type="entry name" value="Transposase IS200-like"/>
    <property type="match status" value="1"/>
</dbReference>
<gene>
    <name evidence="1" type="ORF">EJA03_15005</name>
</gene>
<dbReference type="InterPro" id="IPR036515">
    <property type="entry name" value="Transposase_17_sf"/>
</dbReference>
<keyword evidence="2" id="KW-1185">Reference proteome</keyword>
<dbReference type="GO" id="GO:0003677">
    <property type="term" value="F:DNA binding"/>
    <property type="evidence" value="ECO:0007669"/>
    <property type="project" value="InterPro"/>
</dbReference>
<protein>
    <submittedName>
        <fullName evidence="1">Transposase</fullName>
    </submittedName>
</protein>
<proteinExistence type="predicted"/>
<name>A0A3R9L0K2_9VIBR</name>
<comment type="caution">
    <text evidence="1">The sequence shown here is derived from an EMBL/GenBank/DDBJ whole genome shotgun (WGS) entry which is preliminary data.</text>
</comment>
<dbReference type="EMBL" id="RSFA01000077">
    <property type="protein sequence ID" value="RSD30231.1"/>
    <property type="molecule type" value="Genomic_DNA"/>
</dbReference>
<evidence type="ECO:0000313" key="2">
    <source>
        <dbReference type="Proteomes" id="UP000269041"/>
    </source>
</evidence>
<dbReference type="SUPFAM" id="SSF143422">
    <property type="entry name" value="Transposase IS200-like"/>
    <property type="match status" value="1"/>
</dbReference>
<dbReference type="PANTHER" id="PTHR34322">
    <property type="entry name" value="TRANSPOSASE, Y1_TNP DOMAIN-CONTAINING"/>
    <property type="match status" value="1"/>
</dbReference>
<dbReference type="AlphaFoldDB" id="A0A3R9L0K2"/>
<dbReference type="GO" id="GO:0004803">
    <property type="term" value="F:transposase activity"/>
    <property type="evidence" value="ECO:0007669"/>
    <property type="project" value="InterPro"/>
</dbReference>
<reference evidence="1 2" key="1">
    <citation type="submission" date="2018-12" db="EMBL/GenBank/DDBJ databases">
        <title>Genomic taxonomy of the Vibrionaceae family.</title>
        <authorList>
            <person name="Gomez-Gil B."/>
            <person name="Enciso-Ibarra K."/>
        </authorList>
    </citation>
    <scope>NUCLEOTIDE SEQUENCE [LARGE SCALE GENOMIC DNA]</scope>
    <source>
        <strain evidence="1 2">CAIM 594</strain>
    </source>
</reference>
<accession>A0A3R9L0K2</accession>
<dbReference type="Proteomes" id="UP000269041">
    <property type="component" value="Unassembled WGS sequence"/>
</dbReference>
<evidence type="ECO:0000313" key="1">
    <source>
        <dbReference type="EMBL" id="RSD30231.1"/>
    </source>
</evidence>